<gene>
    <name evidence="1" type="ORF">ElyMa_005129600</name>
</gene>
<evidence type="ECO:0000313" key="1">
    <source>
        <dbReference type="EMBL" id="GFS23291.1"/>
    </source>
</evidence>
<dbReference type="EMBL" id="BMAT01010260">
    <property type="protein sequence ID" value="GFS23291.1"/>
    <property type="molecule type" value="Genomic_DNA"/>
</dbReference>
<keyword evidence="1" id="KW-0695">RNA-directed DNA polymerase</keyword>
<accession>A0AAV4JPJ2</accession>
<protein>
    <submittedName>
        <fullName evidence="1">RNA-directed DNA polymerase from mobile element jockey-like</fullName>
    </submittedName>
</protein>
<comment type="caution">
    <text evidence="1">The sequence shown here is derived from an EMBL/GenBank/DDBJ whole genome shotgun (WGS) entry which is preliminary data.</text>
</comment>
<keyword evidence="1" id="KW-0808">Transferase</keyword>
<dbReference type="GO" id="GO:0003964">
    <property type="term" value="F:RNA-directed DNA polymerase activity"/>
    <property type="evidence" value="ECO:0007669"/>
    <property type="project" value="UniProtKB-KW"/>
</dbReference>
<dbReference type="AlphaFoldDB" id="A0AAV4JPJ2"/>
<reference evidence="1 2" key="1">
    <citation type="journal article" date="2021" name="Elife">
        <title>Chloroplast acquisition without the gene transfer in kleptoplastic sea slugs, Plakobranchus ocellatus.</title>
        <authorList>
            <person name="Maeda T."/>
            <person name="Takahashi S."/>
            <person name="Yoshida T."/>
            <person name="Shimamura S."/>
            <person name="Takaki Y."/>
            <person name="Nagai Y."/>
            <person name="Toyoda A."/>
            <person name="Suzuki Y."/>
            <person name="Arimoto A."/>
            <person name="Ishii H."/>
            <person name="Satoh N."/>
            <person name="Nishiyama T."/>
            <person name="Hasebe M."/>
            <person name="Maruyama T."/>
            <person name="Minagawa J."/>
            <person name="Obokata J."/>
            <person name="Shigenobu S."/>
        </authorList>
    </citation>
    <scope>NUCLEOTIDE SEQUENCE [LARGE SCALE GENOMIC DNA]</scope>
</reference>
<organism evidence="1 2">
    <name type="scientific">Elysia marginata</name>
    <dbReference type="NCBI Taxonomy" id="1093978"/>
    <lineage>
        <taxon>Eukaryota</taxon>
        <taxon>Metazoa</taxon>
        <taxon>Spiralia</taxon>
        <taxon>Lophotrochozoa</taxon>
        <taxon>Mollusca</taxon>
        <taxon>Gastropoda</taxon>
        <taxon>Heterobranchia</taxon>
        <taxon>Euthyneura</taxon>
        <taxon>Panpulmonata</taxon>
        <taxon>Sacoglossa</taxon>
        <taxon>Placobranchoidea</taxon>
        <taxon>Plakobranchidae</taxon>
        <taxon>Elysia</taxon>
    </lineage>
</organism>
<dbReference type="Proteomes" id="UP000762676">
    <property type="component" value="Unassembled WGS sequence"/>
</dbReference>
<sequence length="119" mass="13612">MGVTLDSQLSYRKYLEGCANKIAERNCILRKLARTKWGASQPALPTLIIALWYNAAEYCAPVWTRSPNTKLIYVKLREYMRTIGGCLNSTPMQWLPTISLTIAPPHIIRLREYATQKII</sequence>
<proteinExistence type="predicted"/>
<evidence type="ECO:0000313" key="2">
    <source>
        <dbReference type="Proteomes" id="UP000762676"/>
    </source>
</evidence>
<keyword evidence="1" id="KW-0548">Nucleotidyltransferase</keyword>
<name>A0AAV4JPJ2_9GAST</name>
<keyword evidence="2" id="KW-1185">Reference proteome</keyword>